<evidence type="ECO:0000256" key="8">
    <source>
        <dbReference type="RuleBase" id="RU363098"/>
    </source>
</evidence>
<evidence type="ECO:0000313" key="13">
    <source>
        <dbReference type="Proteomes" id="UP000663829"/>
    </source>
</evidence>
<gene>
    <name evidence="11" type="ORF">GPM918_LOCUS14486</name>
    <name evidence="12" type="ORF">SRO942_LOCUS14486</name>
</gene>
<keyword evidence="4 8" id="KW-0548">Nucleotidyltransferase</keyword>
<dbReference type="PANTHER" id="PTHR23079">
    <property type="entry name" value="RNA-DEPENDENT RNA POLYMERASE"/>
    <property type="match status" value="1"/>
</dbReference>
<evidence type="ECO:0000313" key="11">
    <source>
        <dbReference type="EMBL" id="CAF1015277.1"/>
    </source>
</evidence>
<comment type="catalytic activity">
    <reaction evidence="7 8">
        <text>RNA(n) + a ribonucleoside 5'-triphosphate = RNA(n+1) + diphosphate</text>
        <dbReference type="Rhea" id="RHEA:21248"/>
        <dbReference type="Rhea" id="RHEA-COMP:14527"/>
        <dbReference type="Rhea" id="RHEA-COMP:17342"/>
        <dbReference type="ChEBI" id="CHEBI:33019"/>
        <dbReference type="ChEBI" id="CHEBI:61557"/>
        <dbReference type="ChEBI" id="CHEBI:140395"/>
        <dbReference type="EC" id="2.7.7.48"/>
    </reaction>
</comment>
<evidence type="ECO:0000313" key="12">
    <source>
        <dbReference type="EMBL" id="CAF3786843.1"/>
    </source>
</evidence>
<dbReference type="GO" id="GO:0003968">
    <property type="term" value="F:RNA-directed RNA polymerase activity"/>
    <property type="evidence" value="ECO:0007669"/>
    <property type="project" value="UniProtKB-KW"/>
</dbReference>
<evidence type="ECO:0000256" key="1">
    <source>
        <dbReference type="ARBA" id="ARBA00005762"/>
    </source>
</evidence>
<dbReference type="Pfam" id="PF05183">
    <property type="entry name" value="RdRP"/>
    <property type="match status" value="1"/>
</dbReference>
<dbReference type="InterPro" id="IPR058752">
    <property type="entry name" value="RDRP_C_head"/>
</dbReference>
<proteinExistence type="inferred from homology"/>
<dbReference type="PANTHER" id="PTHR23079:SF55">
    <property type="entry name" value="RNA-DIRECTED RNA POLYMERASE"/>
    <property type="match status" value="1"/>
</dbReference>
<accession>A0A814HTQ3</accession>
<feature type="domain" description="RDRP core" evidence="9">
    <location>
        <begin position="404"/>
        <end position="961"/>
    </location>
</feature>
<dbReference type="OrthoDB" id="6513042at2759"/>
<sequence length="1348" mass="156923">MTQSQVKFDSSVPPDKTDGGPILLTLIIDTLILPSKQLLTILEKCSIDYKKFKQDQWYFGVTSYTFELSTSKENALQSAILNLKHLQLNSNHTFWISTNQAKQSLSIPRTYPSCKNVKLGKYYMNCGISLDYSCGSLISMNKYYTYARLQNTWRITFYSDKFDIDYGLKDDRKRIVVKADFLDRCAIVTTLNDGFILHLMMKGNTQDQITDPASDASSLPRYVRTCSLSSKPCCSTIRLLVKLDSPKSPSDDDDGNNNSQHNLNRINSCFQRYLTFLQQNQIQLCFGLISSSLAGQVTNICQIKPSFNSFIKNYCWEMLLSIGHRFEQRLEQRFIILMEKIKDDDEFFQTSLHLWRRATEYHFLSLYDELIRYQKHIGELELGQPQWSLSYPPKNYCYVPSITVTPSTIIYKPFKLCKTNRVLREKKFGGQMSFALVDIKEENGMDLYPHDYRSLRFKLEYLLTNGFEITQNRIYKYLHHSQSQLKDKQFWFYNYQEGYNLSFEDAYKWMGDFDGERVVAKHSARIAQCFTSAEATIQIPSSLVEYVDDIETSDGKYNFTDGIQPNRPFSAVQIRYGGCKGIISVKPELDNCVHQLAIRNSMLKFKSNHDILELCRISKPRSLYLNRQAIVLLSHRGIDDANFLLLQNEHHLCLIESLLYPSSAFELLCDKIIRNLFPFRQLVLDGQINFILEPFFRQLIITICKYDLKQMKEKSRTKIAKTKARNMIGIVDEYGILEYGQVFIQFSNMKQESLTGDGDENDEETTTILKQRVVVTKNPCHHPGDARTFQAVDSEKLRHLKDVIVFPQKGRRPHPNEISGSDLDGDEYAVYWHEDLVPTTDNIEPYDYDSQDQPEKLDRPITRDDINKVVLDISEQNCLGKLCSLHLAYVDKYGVDHEKCIEIAGAISEEVDAGKTGKHPYTLQKLKELNSHLNNERPDYIDNKHYSHYPSKHVLGKLFRSTSRFEPNWSKLASTPCHSVDPLLIHDNYRAYGNSARDLFRRYRDSILDILYVYHFSSDIDLICRFDSSQPTKRDGNNNLIADSAQTELRLLIQRTRTLFYEEFQGNCECPQCLEPKLAKVSACYMICYQQQQQQDLSKKKKIISFPWLFAQLLIKLRQINIQKQTKLLSHTVAADILEVQHYKLTGEALKRSLQYLHDNVQLKLSVSFNDKDIQIRLGTKKRSKHLCTYRRLTLLEVCFIEIINHWLYDQQQVFVKDQQQSLPTDKIPLLQEETWQHTLTKFVMQQNSPNDCGDGNETTCSQMIVQQSDGIQKDVYYDKVRQLLDQKWSDNDEYRKLALMLKQLLRITSQCAKIHRNEMNRSEEFTYLNEYLILALQQIATDNELLK</sequence>
<dbReference type="GO" id="GO:0030422">
    <property type="term" value="P:siRNA processing"/>
    <property type="evidence" value="ECO:0007669"/>
    <property type="project" value="TreeGrafter"/>
</dbReference>
<reference evidence="11" key="1">
    <citation type="submission" date="2021-02" db="EMBL/GenBank/DDBJ databases">
        <authorList>
            <person name="Nowell W R."/>
        </authorList>
    </citation>
    <scope>NUCLEOTIDE SEQUENCE</scope>
</reference>
<keyword evidence="5 8" id="KW-0694">RNA-binding</keyword>
<protein>
    <recommendedName>
        <fullName evidence="8">RNA-dependent RNA polymerase</fullName>
        <ecNumber evidence="8">2.7.7.48</ecNumber>
    </recommendedName>
</protein>
<keyword evidence="2 8" id="KW-0696">RNA-directed RNA polymerase</keyword>
<dbReference type="GO" id="GO:0003723">
    <property type="term" value="F:RNA binding"/>
    <property type="evidence" value="ECO:0007669"/>
    <property type="project" value="UniProtKB-KW"/>
</dbReference>
<evidence type="ECO:0000256" key="6">
    <source>
        <dbReference type="ARBA" id="ARBA00023158"/>
    </source>
</evidence>
<dbReference type="EC" id="2.7.7.48" evidence="8"/>
<keyword evidence="6" id="KW-0943">RNA-mediated gene silencing</keyword>
<dbReference type="InterPro" id="IPR057596">
    <property type="entry name" value="RDRP_core"/>
</dbReference>
<comment type="similarity">
    <text evidence="1 8">Belongs to the RdRP family.</text>
</comment>
<dbReference type="Pfam" id="PF26253">
    <property type="entry name" value="RdRP_head"/>
    <property type="match status" value="1"/>
</dbReference>
<dbReference type="EMBL" id="CAJNOQ010003492">
    <property type="protein sequence ID" value="CAF1015277.1"/>
    <property type="molecule type" value="Genomic_DNA"/>
</dbReference>
<dbReference type="InterPro" id="IPR007855">
    <property type="entry name" value="RDRP"/>
</dbReference>
<evidence type="ECO:0000256" key="2">
    <source>
        <dbReference type="ARBA" id="ARBA00022484"/>
    </source>
</evidence>
<feature type="domain" description="RDRP C-terminal head" evidence="10">
    <location>
        <begin position="987"/>
        <end position="1126"/>
    </location>
</feature>
<dbReference type="Proteomes" id="UP000681722">
    <property type="component" value="Unassembled WGS sequence"/>
</dbReference>
<name>A0A814HTQ3_9BILA</name>
<dbReference type="EMBL" id="CAJOBC010003492">
    <property type="protein sequence ID" value="CAF3786843.1"/>
    <property type="molecule type" value="Genomic_DNA"/>
</dbReference>
<evidence type="ECO:0000256" key="4">
    <source>
        <dbReference type="ARBA" id="ARBA00022695"/>
    </source>
</evidence>
<evidence type="ECO:0000256" key="5">
    <source>
        <dbReference type="ARBA" id="ARBA00022884"/>
    </source>
</evidence>
<evidence type="ECO:0000256" key="3">
    <source>
        <dbReference type="ARBA" id="ARBA00022679"/>
    </source>
</evidence>
<evidence type="ECO:0000259" key="9">
    <source>
        <dbReference type="Pfam" id="PF05183"/>
    </source>
</evidence>
<evidence type="ECO:0000259" key="10">
    <source>
        <dbReference type="Pfam" id="PF26253"/>
    </source>
</evidence>
<dbReference type="Proteomes" id="UP000663829">
    <property type="component" value="Unassembled WGS sequence"/>
</dbReference>
<organism evidence="11 13">
    <name type="scientific">Didymodactylos carnosus</name>
    <dbReference type="NCBI Taxonomy" id="1234261"/>
    <lineage>
        <taxon>Eukaryota</taxon>
        <taxon>Metazoa</taxon>
        <taxon>Spiralia</taxon>
        <taxon>Gnathifera</taxon>
        <taxon>Rotifera</taxon>
        <taxon>Eurotatoria</taxon>
        <taxon>Bdelloidea</taxon>
        <taxon>Philodinida</taxon>
        <taxon>Philodinidae</taxon>
        <taxon>Didymodactylos</taxon>
    </lineage>
</organism>
<keyword evidence="3 8" id="KW-0808">Transferase</keyword>
<comment type="caution">
    <text evidence="11">The sequence shown here is derived from an EMBL/GenBank/DDBJ whole genome shotgun (WGS) entry which is preliminary data.</text>
</comment>
<keyword evidence="13" id="KW-1185">Reference proteome</keyword>
<evidence type="ECO:0000256" key="7">
    <source>
        <dbReference type="ARBA" id="ARBA00048744"/>
    </source>
</evidence>
<dbReference type="GO" id="GO:0031380">
    <property type="term" value="C:nuclear RNA-directed RNA polymerase complex"/>
    <property type="evidence" value="ECO:0007669"/>
    <property type="project" value="TreeGrafter"/>
</dbReference>